<dbReference type="OrthoDB" id="419189at2759"/>
<dbReference type="Proteomes" id="UP000230750">
    <property type="component" value="Unassembled WGS sequence"/>
</dbReference>
<reference evidence="2 3" key="1">
    <citation type="journal article" date="2017" name="PLoS Biol.">
        <title>The sea cucumber genome provides insights into morphological evolution and visceral regeneration.</title>
        <authorList>
            <person name="Zhang X."/>
            <person name="Sun L."/>
            <person name="Yuan J."/>
            <person name="Sun Y."/>
            <person name="Gao Y."/>
            <person name="Zhang L."/>
            <person name="Li S."/>
            <person name="Dai H."/>
            <person name="Hamel J.F."/>
            <person name="Liu C."/>
            <person name="Yu Y."/>
            <person name="Liu S."/>
            <person name="Lin W."/>
            <person name="Guo K."/>
            <person name="Jin S."/>
            <person name="Xu P."/>
            <person name="Storey K.B."/>
            <person name="Huan P."/>
            <person name="Zhang T."/>
            <person name="Zhou Y."/>
            <person name="Zhang J."/>
            <person name="Lin C."/>
            <person name="Li X."/>
            <person name="Xing L."/>
            <person name="Huo D."/>
            <person name="Sun M."/>
            <person name="Wang L."/>
            <person name="Mercier A."/>
            <person name="Li F."/>
            <person name="Yang H."/>
            <person name="Xiang J."/>
        </authorList>
    </citation>
    <scope>NUCLEOTIDE SEQUENCE [LARGE SCALE GENOMIC DNA]</scope>
    <source>
        <strain evidence="2">Shaxun</strain>
        <tissue evidence="2">Muscle</tissue>
    </source>
</reference>
<sequence>MIITGSINCAKTTVVNKPVICYRRTQDIDLVQFRSDINDSPICRVDQKGSLPELVSTYDSLSFIFDKHAPVIRKVVKPDKKIEPWFSHDIVQAKKVRRQHERQWRKTGLSVHRELFKEHCKVVRNKIYIARRNYYATIIADTSSPKDLFKTVDFLSNKQKCAILPNYSCHTELSERFSLYFSKKISELCTMLNRQGLHLSANCLTEPLPASSFDSFSEATEDEILKIIKNSPSKSCMLDPLPTWLAKVTGVPQGSVLGPVLFSLYLAELSDIIRHHGVHFHHYADDTQLLLAFDKDDVPNAFHKMETCISAVNTWLTTNQLKLNCDKTEFIVFRSRFSEVTPNFPPLTVGKDSINISSTVRNLGAYFDQTMSLENHVTNLCRSANWQLRKISLMRNYLDNKTCEILVHAFVTSKLDFLNSLLFGLPDSTIKKLQKIQNTAARIVKRKGRKCRTTPLLKELHWLPISYRIQYKILLLTFCAHHLERPVYLSQLLLPYTPTRTLRSSNKLFLTVPKPRLKNYGYRSFQYSGSYLWNKLPDHIRTCYKLSTFKSLLKTHFFTCSFVN</sequence>
<dbReference type="EMBL" id="MRZV01000327">
    <property type="protein sequence ID" value="PIK52476.1"/>
    <property type="molecule type" value="Genomic_DNA"/>
</dbReference>
<evidence type="ECO:0000313" key="2">
    <source>
        <dbReference type="EMBL" id="PIK52476.1"/>
    </source>
</evidence>
<feature type="domain" description="Reverse transcriptase" evidence="1">
    <location>
        <begin position="1"/>
        <end position="349"/>
    </location>
</feature>
<dbReference type="SUPFAM" id="SSF56672">
    <property type="entry name" value="DNA/RNA polymerases"/>
    <property type="match status" value="1"/>
</dbReference>
<dbReference type="InterPro" id="IPR000477">
    <property type="entry name" value="RT_dom"/>
</dbReference>
<dbReference type="Pfam" id="PF00078">
    <property type="entry name" value="RVT_1"/>
    <property type="match status" value="1"/>
</dbReference>
<proteinExistence type="predicted"/>
<gene>
    <name evidence="2" type="ORF">BSL78_10634</name>
</gene>
<protein>
    <recommendedName>
        <fullName evidence="1">Reverse transcriptase domain-containing protein</fullName>
    </recommendedName>
</protein>
<name>A0A2G8KWT4_STIJA</name>
<dbReference type="PANTHER" id="PTHR33332">
    <property type="entry name" value="REVERSE TRANSCRIPTASE DOMAIN-CONTAINING PROTEIN"/>
    <property type="match status" value="1"/>
</dbReference>
<dbReference type="STRING" id="307972.A0A2G8KWT4"/>
<dbReference type="AlphaFoldDB" id="A0A2G8KWT4"/>
<dbReference type="InterPro" id="IPR043502">
    <property type="entry name" value="DNA/RNA_pol_sf"/>
</dbReference>
<comment type="caution">
    <text evidence="2">The sequence shown here is derived from an EMBL/GenBank/DDBJ whole genome shotgun (WGS) entry which is preliminary data.</text>
</comment>
<organism evidence="2 3">
    <name type="scientific">Stichopus japonicus</name>
    <name type="common">Sea cucumber</name>
    <dbReference type="NCBI Taxonomy" id="307972"/>
    <lineage>
        <taxon>Eukaryota</taxon>
        <taxon>Metazoa</taxon>
        <taxon>Echinodermata</taxon>
        <taxon>Eleutherozoa</taxon>
        <taxon>Echinozoa</taxon>
        <taxon>Holothuroidea</taxon>
        <taxon>Aspidochirotacea</taxon>
        <taxon>Aspidochirotida</taxon>
        <taxon>Stichopodidae</taxon>
        <taxon>Apostichopus</taxon>
    </lineage>
</organism>
<dbReference type="PROSITE" id="PS50878">
    <property type="entry name" value="RT_POL"/>
    <property type="match status" value="1"/>
</dbReference>
<evidence type="ECO:0000313" key="3">
    <source>
        <dbReference type="Proteomes" id="UP000230750"/>
    </source>
</evidence>
<keyword evidence="3" id="KW-1185">Reference proteome</keyword>
<evidence type="ECO:0000259" key="1">
    <source>
        <dbReference type="PROSITE" id="PS50878"/>
    </source>
</evidence>
<accession>A0A2G8KWT4</accession>